<name>A0A660L1K5_9ACTN</name>
<proteinExistence type="predicted"/>
<feature type="region of interest" description="Disordered" evidence="1">
    <location>
        <begin position="80"/>
        <end position="111"/>
    </location>
</feature>
<accession>A0A660L1K5</accession>
<sequence length="127" mass="13391">MPLNRLVALLTPVFALAAGACATWLAEHFPGVTIPEDTLQEIFIAGAVAVLAPALHWLHGWQKFEAREAVAVVAAQASDDATAAVAPQPDLGEDEDEDEDWDIDFDDADEDATLALEAGDEQPAGVA</sequence>
<protein>
    <submittedName>
        <fullName evidence="4">Uncharacterized protein</fullName>
    </submittedName>
</protein>
<keyword evidence="5" id="KW-1185">Reference proteome</keyword>
<feature type="signal peptide" evidence="3">
    <location>
        <begin position="1"/>
        <end position="17"/>
    </location>
</feature>
<comment type="caution">
    <text evidence="4">The sequence shown here is derived from an EMBL/GenBank/DDBJ whole genome shotgun (WGS) entry which is preliminary data.</text>
</comment>
<reference evidence="4 5" key="1">
    <citation type="submission" date="2018-10" db="EMBL/GenBank/DDBJ databases">
        <title>Genomic Encyclopedia of Archaeal and Bacterial Type Strains, Phase II (KMG-II): from individual species to whole genera.</title>
        <authorList>
            <person name="Goeker M."/>
        </authorList>
    </citation>
    <scope>NUCLEOTIDE SEQUENCE [LARGE SCALE GENOMIC DNA]</scope>
    <source>
        <strain evidence="4 5">DSM 14954</strain>
    </source>
</reference>
<keyword evidence="2" id="KW-1133">Transmembrane helix</keyword>
<organism evidence="4 5">
    <name type="scientific">Solirubrobacter pauli</name>
    <dbReference type="NCBI Taxonomy" id="166793"/>
    <lineage>
        <taxon>Bacteria</taxon>
        <taxon>Bacillati</taxon>
        <taxon>Actinomycetota</taxon>
        <taxon>Thermoleophilia</taxon>
        <taxon>Solirubrobacterales</taxon>
        <taxon>Solirubrobacteraceae</taxon>
        <taxon>Solirubrobacter</taxon>
    </lineage>
</organism>
<dbReference type="AlphaFoldDB" id="A0A660L1K5"/>
<dbReference type="Proteomes" id="UP000278962">
    <property type="component" value="Unassembled WGS sequence"/>
</dbReference>
<evidence type="ECO:0000256" key="1">
    <source>
        <dbReference type="SAM" id="MobiDB-lite"/>
    </source>
</evidence>
<evidence type="ECO:0000256" key="3">
    <source>
        <dbReference type="SAM" id="SignalP"/>
    </source>
</evidence>
<evidence type="ECO:0000256" key="2">
    <source>
        <dbReference type="SAM" id="Phobius"/>
    </source>
</evidence>
<keyword evidence="3" id="KW-0732">Signal</keyword>
<feature type="chain" id="PRO_5024971591" evidence="3">
    <location>
        <begin position="18"/>
        <end position="127"/>
    </location>
</feature>
<evidence type="ECO:0000313" key="5">
    <source>
        <dbReference type="Proteomes" id="UP000278962"/>
    </source>
</evidence>
<gene>
    <name evidence="4" type="ORF">C8N24_4797</name>
</gene>
<feature type="transmembrane region" description="Helical" evidence="2">
    <location>
        <begin position="38"/>
        <end position="58"/>
    </location>
</feature>
<keyword evidence="2" id="KW-0812">Transmembrane</keyword>
<feature type="compositionally biased region" description="Acidic residues" evidence="1">
    <location>
        <begin position="91"/>
        <end position="111"/>
    </location>
</feature>
<dbReference type="RefSeq" id="WP_170179357.1">
    <property type="nucleotide sequence ID" value="NZ_RBIL01000002.1"/>
</dbReference>
<dbReference type="PROSITE" id="PS51257">
    <property type="entry name" value="PROKAR_LIPOPROTEIN"/>
    <property type="match status" value="1"/>
</dbReference>
<keyword evidence="2" id="KW-0472">Membrane</keyword>
<evidence type="ECO:0000313" key="4">
    <source>
        <dbReference type="EMBL" id="RKQ86782.1"/>
    </source>
</evidence>
<dbReference type="EMBL" id="RBIL01000002">
    <property type="protein sequence ID" value="RKQ86782.1"/>
    <property type="molecule type" value="Genomic_DNA"/>
</dbReference>